<gene>
    <name evidence="2" type="primary">dhaK_1</name>
    <name evidence="3" type="ORF">DXC39_02490</name>
    <name evidence="2" type="ORF">ERS852407_00720</name>
</gene>
<dbReference type="GO" id="GO:0005829">
    <property type="term" value="C:cytosol"/>
    <property type="evidence" value="ECO:0007669"/>
    <property type="project" value="TreeGrafter"/>
</dbReference>
<dbReference type="GO" id="GO:0004371">
    <property type="term" value="F:glycerone kinase activity"/>
    <property type="evidence" value="ECO:0007669"/>
    <property type="project" value="InterPro"/>
</dbReference>
<dbReference type="InterPro" id="IPR004006">
    <property type="entry name" value="DhaK_dom"/>
</dbReference>
<dbReference type="InterPro" id="IPR050861">
    <property type="entry name" value="Dihydroxyacetone_Kinase"/>
</dbReference>
<organism evidence="2 4">
    <name type="scientific">Hungatella hathewayi</name>
    <dbReference type="NCBI Taxonomy" id="154046"/>
    <lineage>
        <taxon>Bacteria</taxon>
        <taxon>Bacillati</taxon>
        <taxon>Bacillota</taxon>
        <taxon>Clostridia</taxon>
        <taxon>Lachnospirales</taxon>
        <taxon>Lachnospiraceae</taxon>
        <taxon>Hungatella</taxon>
    </lineage>
</organism>
<protein>
    <submittedName>
        <fullName evidence="2">Dihydroxyacetone kinase DhaK subunit</fullName>
        <ecNumber evidence="2">2.7.-.-</ecNumber>
        <ecNumber evidence="2">2.7.1.-</ecNumber>
    </submittedName>
    <submittedName>
        <fullName evidence="3">Dihydroxyacetone kinase subunit DhaK</fullName>
    </submittedName>
</protein>
<dbReference type="Pfam" id="PF02733">
    <property type="entry name" value="Dak1"/>
    <property type="match status" value="1"/>
</dbReference>
<dbReference type="GO" id="GO:0019563">
    <property type="term" value="P:glycerol catabolic process"/>
    <property type="evidence" value="ECO:0007669"/>
    <property type="project" value="TreeGrafter"/>
</dbReference>
<dbReference type="Proteomes" id="UP000261257">
    <property type="component" value="Unassembled WGS sequence"/>
</dbReference>
<dbReference type="Gene3D" id="3.40.50.10440">
    <property type="entry name" value="Dihydroxyacetone kinase, domain 1"/>
    <property type="match status" value="1"/>
</dbReference>
<dbReference type="FunFam" id="3.40.50.10440:FF:000001">
    <property type="entry name" value="Dihydroxyacetone kinase, DhaK subunit"/>
    <property type="match status" value="1"/>
</dbReference>
<evidence type="ECO:0000313" key="4">
    <source>
        <dbReference type="Proteomes" id="UP000095651"/>
    </source>
</evidence>
<evidence type="ECO:0000313" key="3">
    <source>
        <dbReference type="EMBL" id="RGM08851.1"/>
    </source>
</evidence>
<evidence type="ECO:0000313" key="2">
    <source>
        <dbReference type="EMBL" id="CUN61974.1"/>
    </source>
</evidence>
<keyword evidence="2" id="KW-0808">Transferase</keyword>
<sequence length="335" mass="36562">MKKIMNEPDTLIADELQGFAKIYPRQVKLADSVTAVVRAVPKSAGKVKLVMGNGGGHEPAVIGWVGEGMFDCDVVGDLFSAPSGEKMFQAIEEIDDKSPVLLCIQNHAGDVINGNIAWKKAVKHGIDIRKVLFYDDIASAPREENEERRGIAGMLFYAKIVGAMAEAGASIEECIEMFERVRDNTRTYAAAYSSCTHPGTGLKMFEYLENNDLMEMGMGVHGEGGGDNRIPMPKAGRLAELMADALIQDKPYRPGESLLILVNGTGAATAMELNILYNELEKSFRSKGFEIAGCRVGNFLTTQELAGVSVSICSVDDTMKELWERPCDCPLWVQK</sequence>
<dbReference type="PROSITE" id="PS51481">
    <property type="entry name" value="DHAK"/>
    <property type="match status" value="1"/>
</dbReference>
<feature type="domain" description="DhaK" evidence="1">
    <location>
        <begin position="7"/>
        <end position="332"/>
    </location>
</feature>
<dbReference type="SUPFAM" id="SSF82549">
    <property type="entry name" value="DAK1/DegV-like"/>
    <property type="match status" value="1"/>
</dbReference>
<keyword evidence="2" id="KW-0418">Kinase</keyword>
<evidence type="ECO:0000259" key="1">
    <source>
        <dbReference type="PROSITE" id="PS51481"/>
    </source>
</evidence>
<dbReference type="PANTHER" id="PTHR28629:SF4">
    <property type="entry name" value="TRIOKINASE_FMN CYCLASE"/>
    <property type="match status" value="1"/>
</dbReference>
<dbReference type="EMBL" id="QSSQ01000001">
    <property type="protein sequence ID" value="RGM08851.1"/>
    <property type="molecule type" value="Genomic_DNA"/>
</dbReference>
<reference evidence="2 4" key="1">
    <citation type="submission" date="2015-09" db="EMBL/GenBank/DDBJ databases">
        <authorList>
            <consortium name="Pathogen Informatics"/>
        </authorList>
    </citation>
    <scope>NUCLEOTIDE SEQUENCE [LARGE SCALE GENOMIC DNA]</scope>
    <source>
        <strain evidence="2 4">2789STDY5608850</strain>
    </source>
</reference>
<dbReference type="RefSeq" id="WP_055653016.1">
    <property type="nucleotide sequence ID" value="NZ_CABIXC010000001.1"/>
</dbReference>
<dbReference type="EC" id="2.7.1.-" evidence="2"/>
<proteinExistence type="predicted"/>
<accession>A0A173YDG5</accession>
<dbReference type="Proteomes" id="UP000095651">
    <property type="component" value="Unassembled WGS sequence"/>
</dbReference>
<dbReference type="Gene3D" id="3.30.1180.20">
    <property type="entry name" value="Dihydroxyacetone kinase, domain 2"/>
    <property type="match status" value="1"/>
</dbReference>
<reference evidence="3 5" key="2">
    <citation type="submission" date="2018-08" db="EMBL/GenBank/DDBJ databases">
        <title>A genome reference for cultivated species of the human gut microbiota.</title>
        <authorList>
            <person name="Zou Y."/>
            <person name="Xue W."/>
            <person name="Luo G."/>
        </authorList>
    </citation>
    <scope>NUCLEOTIDE SEQUENCE [LARGE SCALE GENOMIC DNA]</scope>
    <source>
        <strain evidence="3 5">TF05-11AC</strain>
    </source>
</reference>
<dbReference type="EMBL" id="CYZE01000001">
    <property type="protein sequence ID" value="CUN61974.1"/>
    <property type="molecule type" value="Genomic_DNA"/>
</dbReference>
<name>A0A173YDG5_9FIRM</name>
<dbReference type="AlphaFoldDB" id="A0A173YDG5"/>
<evidence type="ECO:0000313" key="5">
    <source>
        <dbReference type="Proteomes" id="UP000261257"/>
    </source>
</evidence>
<dbReference type="PANTHER" id="PTHR28629">
    <property type="entry name" value="TRIOKINASE/FMN CYCLASE"/>
    <property type="match status" value="1"/>
</dbReference>
<dbReference type="EC" id="2.7.-.-" evidence="2"/>